<dbReference type="STRING" id="1330018.A0A167J8Q2"/>
<evidence type="ECO:0000313" key="3">
    <source>
        <dbReference type="Proteomes" id="UP000076738"/>
    </source>
</evidence>
<reference evidence="2 3" key="1">
    <citation type="journal article" date="2016" name="Mol. Biol. Evol.">
        <title>Comparative Genomics of Early-Diverging Mushroom-Forming Fungi Provides Insights into the Origins of Lignocellulose Decay Capabilities.</title>
        <authorList>
            <person name="Nagy L.G."/>
            <person name="Riley R."/>
            <person name="Tritt A."/>
            <person name="Adam C."/>
            <person name="Daum C."/>
            <person name="Floudas D."/>
            <person name="Sun H."/>
            <person name="Yadav J.S."/>
            <person name="Pangilinan J."/>
            <person name="Larsson K.H."/>
            <person name="Matsuura K."/>
            <person name="Barry K."/>
            <person name="Labutti K."/>
            <person name="Kuo R."/>
            <person name="Ohm R.A."/>
            <person name="Bhattacharya S.S."/>
            <person name="Shirouzu T."/>
            <person name="Yoshinaga Y."/>
            <person name="Martin F.M."/>
            <person name="Grigoriev I.V."/>
            <person name="Hibbett D.S."/>
        </authorList>
    </citation>
    <scope>NUCLEOTIDE SEQUENCE [LARGE SCALE GENOMIC DNA]</scope>
    <source>
        <strain evidence="2 3">TUFC12733</strain>
    </source>
</reference>
<feature type="compositionally biased region" description="Low complexity" evidence="1">
    <location>
        <begin position="122"/>
        <end position="131"/>
    </location>
</feature>
<gene>
    <name evidence="2" type="ORF">CALVIDRAFT_540078</name>
</gene>
<evidence type="ECO:0000313" key="2">
    <source>
        <dbReference type="EMBL" id="KZO93351.1"/>
    </source>
</evidence>
<feature type="compositionally biased region" description="Acidic residues" evidence="1">
    <location>
        <begin position="50"/>
        <end position="63"/>
    </location>
</feature>
<dbReference type="EMBL" id="KV417302">
    <property type="protein sequence ID" value="KZO93351.1"/>
    <property type="molecule type" value="Genomic_DNA"/>
</dbReference>
<proteinExistence type="predicted"/>
<feature type="compositionally biased region" description="Polar residues" evidence="1">
    <location>
        <begin position="132"/>
        <end position="148"/>
    </location>
</feature>
<keyword evidence="3" id="KW-1185">Reference proteome</keyword>
<dbReference type="AlphaFoldDB" id="A0A167J8Q2"/>
<protein>
    <submittedName>
        <fullName evidence="2">Uncharacterized protein</fullName>
    </submittedName>
</protein>
<evidence type="ECO:0000256" key="1">
    <source>
        <dbReference type="SAM" id="MobiDB-lite"/>
    </source>
</evidence>
<dbReference type="Proteomes" id="UP000076738">
    <property type="component" value="Unassembled WGS sequence"/>
</dbReference>
<feature type="region of interest" description="Disordered" evidence="1">
    <location>
        <begin position="37"/>
        <end position="184"/>
    </location>
</feature>
<sequence length="208" mass="22864">MQDQIARLPEDDAYRHLLQTELDNMSKKHKVWEYEWTRNGEEFPDIPASDGDDDETDDDEIEEILPPPSVTAQPSPHHTLPPMSFKIPSGPDSSPVSPAYPKSSTTWRGPSGSGPHMPETYASSSAGDSSGRPSMTSQPDGVGTSTTPAAVRKTSIGGISGYSADDTSPRDMESSGEDYVNPNLPDFVPLRRRRRKPGEWVVKVRHFN</sequence>
<organism evidence="2 3">
    <name type="scientific">Calocera viscosa (strain TUFC12733)</name>
    <dbReference type="NCBI Taxonomy" id="1330018"/>
    <lineage>
        <taxon>Eukaryota</taxon>
        <taxon>Fungi</taxon>
        <taxon>Dikarya</taxon>
        <taxon>Basidiomycota</taxon>
        <taxon>Agaricomycotina</taxon>
        <taxon>Dacrymycetes</taxon>
        <taxon>Dacrymycetales</taxon>
        <taxon>Dacrymycetaceae</taxon>
        <taxon>Calocera</taxon>
    </lineage>
</organism>
<name>A0A167J8Q2_CALVF</name>
<feature type="compositionally biased region" description="Polar residues" evidence="1">
    <location>
        <begin position="91"/>
        <end position="108"/>
    </location>
</feature>
<accession>A0A167J8Q2</accession>